<accession>A0A8H4XHR3</accession>
<reference evidence="2" key="2">
    <citation type="submission" date="2020-05" db="EMBL/GenBank/DDBJ databases">
        <authorList>
            <person name="Kim H.-S."/>
            <person name="Proctor R.H."/>
            <person name="Brown D.W."/>
        </authorList>
    </citation>
    <scope>NUCLEOTIDE SEQUENCE</scope>
    <source>
        <strain evidence="2">NRRL 22465</strain>
    </source>
</reference>
<comment type="caution">
    <text evidence="2">The sequence shown here is derived from an EMBL/GenBank/DDBJ whole genome shotgun (WGS) entry which is preliminary data.</text>
</comment>
<organism evidence="2 3">
    <name type="scientific">Fusarium zealandicum</name>
    <dbReference type="NCBI Taxonomy" id="1053134"/>
    <lineage>
        <taxon>Eukaryota</taxon>
        <taxon>Fungi</taxon>
        <taxon>Dikarya</taxon>
        <taxon>Ascomycota</taxon>
        <taxon>Pezizomycotina</taxon>
        <taxon>Sordariomycetes</taxon>
        <taxon>Hypocreomycetidae</taxon>
        <taxon>Hypocreales</taxon>
        <taxon>Nectriaceae</taxon>
        <taxon>Fusarium</taxon>
        <taxon>Fusarium staphyleae species complex</taxon>
    </lineage>
</organism>
<name>A0A8H4XHR3_9HYPO</name>
<dbReference type="OrthoDB" id="8061355at2759"/>
<protein>
    <submittedName>
        <fullName evidence="2">Uncharacterized protein</fullName>
    </submittedName>
</protein>
<feature type="transmembrane region" description="Helical" evidence="1">
    <location>
        <begin position="322"/>
        <end position="346"/>
    </location>
</feature>
<feature type="transmembrane region" description="Helical" evidence="1">
    <location>
        <begin position="171"/>
        <end position="194"/>
    </location>
</feature>
<gene>
    <name evidence="2" type="ORF">FZEAL_8546</name>
</gene>
<keyword evidence="3" id="KW-1185">Reference proteome</keyword>
<sequence>MLDDLHRFSIRCRAVHSNWPYTINSILSHGSLKASGTSVELKETLELGYKIHVYHQHDSVEHPVYGDELHVKHDENTVYLSGSPENTYGPTIKDVFLKIADEDSAVSPLDVEMGHRLRQQVSADSSSSIVDAGHTRRPSIKNLLSGKRTSIFRQARVLFLKRFTIFRNNPMPLFVAISIPILAAGCASIFLGGLEQTTCDPDMESLKSTSHSTSAQAYRLVTGPKDQLSKAALDKIKQAPKGSVAMVDTLEQFHYEVEQQYSNLTPGGFFLGEKPTFAWHADGLLVFSHIVQNLINNEILNIIISSDFKILAITYAASIGDLLIFATIFGLAMAVYPAFLGLYPTFERLGGIRTMHYNNGVRAMPLWLAYLSFDLLVTLLVSTVATIVFAAVTSIWYHLEYLFTVFLLCGIASTLCSYVLSLIAKSQLAVFAASAATQAVMLLVFFIANIATFTYTDPSSQNSTLDIIFFTVAWKRPTP</sequence>
<dbReference type="EMBL" id="JABEYC010000729">
    <property type="protein sequence ID" value="KAF4974574.1"/>
    <property type="molecule type" value="Genomic_DNA"/>
</dbReference>
<evidence type="ECO:0000256" key="1">
    <source>
        <dbReference type="SAM" id="Phobius"/>
    </source>
</evidence>
<evidence type="ECO:0000313" key="3">
    <source>
        <dbReference type="Proteomes" id="UP000635477"/>
    </source>
</evidence>
<feature type="transmembrane region" description="Helical" evidence="1">
    <location>
        <begin position="401"/>
        <end position="421"/>
    </location>
</feature>
<keyword evidence="1" id="KW-0812">Transmembrane</keyword>
<dbReference type="AlphaFoldDB" id="A0A8H4XHR3"/>
<proteinExistence type="predicted"/>
<dbReference type="Proteomes" id="UP000635477">
    <property type="component" value="Unassembled WGS sequence"/>
</dbReference>
<reference evidence="2" key="1">
    <citation type="journal article" date="2020" name="BMC Genomics">
        <title>Correction to: Identification and distribution of gene clusters required for synthesis of sphingolipid metabolism inhibitors in diverse species of the filamentous fungus Fusarium.</title>
        <authorList>
            <person name="Kim H.S."/>
            <person name="Lohmar J.M."/>
            <person name="Busman M."/>
            <person name="Brown D.W."/>
            <person name="Naumann T.A."/>
            <person name="Divon H.H."/>
            <person name="Lysoe E."/>
            <person name="Uhlig S."/>
            <person name="Proctor R.H."/>
        </authorList>
    </citation>
    <scope>NUCLEOTIDE SEQUENCE</scope>
    <source>
        <strain evidence="2">NRRL 22465</strain>
    </source>
</reference>
<feature type="transmembrane region" description="Helical" evidence="1">
    <location>
        <begin position="428"/>
        <end position="451"/>
    </location>
</feature>
<keyword evidence="1" id="KW-1133">Transmembrane helix</keyword>
<keyword evidence="1" id="KW-0472">Membrane</keyword>
<feature type="transmembrane region" description="Helical" evidence="1">
    <location>
        <begin position="367"/>
        <end position="395"/>
    </location>
</feature>
<evidence type="ECO:0000313" key="2">
    <source>
        <dbReference type="EMBL" id="KAF4974574.1"/>
    </source>
</evidence>